<organism evidence="1 2">
    <name type="scientific">Methanopyrus kandleri (strain AV19 / DSM 6324 / JCM 9639 / NBRC 100938)</name>
    <dbReference type="NCBI Taxonomy" id="190192"/>
    <lineage>
        <taxon>Archaea</taxon>
        <taxon>Methanobacteriati</taxon>
        <taxon>Methanobacteriota</taxon>
        <taxon>Methanomada group</taxon>
        <taxon>Methanopyri</taxon>
        <taxon>Methanopyrales</taxon>
        <taxon>Methanopyraceae</taxon>
        <taxon>Methanopyrus</taxon>
    </lineage>
</organism>
<dbReference type="AlphaFoldDB" id="Q8TUV0"/>
<dbReference type="STRING" id="190192.MK1653"/>
<reference evidence="1 2" key="1">
    <citation type="journal article" date="2002" name="Proc. Natl. Acad. Sci. U.S.A.">
        <title>The complete genome of hyperthermophile Methanopyrus kandleri AV19 and monophyly of archaeal methanogens.</title>
        <authorList>
            <person name="Slesarev A.I."/>
            <person name="Mezhevaya K.V."/>
            <person name="Makarova K.S."/>
            <person name="Polushin N.N."/>
            <person name="Shcherbinina O.V."/>
            <person name="Shakhova V.V."/>
            <person name="Belova G.I."/>
            <person name="Aravind L."/>
            <person name="Natale D.A."/>
            <person name="Rogozin I.B."/>
            <person name="Tatusov R.L."/>
            <person name="Wolf Y.I."/>
            <person name="Stetter K.O."/>
            <person name="Malykh A.G."/>
            <person name="Koonin E.V."/>
            <person name="Kozyavkin S.A."/>
        </authorList>
    </citation>
    <scope>NUCLEOTIDE SEQUENCE [LARGE SCALE GENOMIC DNA]</scope>
    <source>
        <strain evidence="2">AV19 / DSM 6324 / JCM 9639 / NBRC 100938</strain>
    </source>
</reference>
<evidence type="ECO:0000313" key="1">
    <source>
        <dbReference type="EMBL" id="AAM02866.1"/>
    </source>
</evidence>
<proteinExistence type="predicted"/>
<dbReference type="EnsemblBacteria" id="AAM02866">
    <property type="protein sequence ID" value="AAM02866"/>
    <property type="gene ID" value="MK1653"/>
</dbReference>
<accession>Q8TUV0</accession>
<evidence type="ECO:0000313" key="2">
    <source>
        <dbReference type="Proteomes" id="UP000001826"/>
    </source>
</evidence>
<gene>
    <name evidence="1" type="ordered locus">MK1653</name>
</gene>
<dbReference type="InParanoid" id="Q8TUV0"/>
<dbReference type="PaxDb" id="190192-MK1653"/>
<dbReference type="EMBL" id="AE009439">
    <property type="protein sequence ID" value="AAM02866.1"/>
    <property type="molecule type" value="Genomic_DNA"/>
</dbReference>
<dbReference type="KEGG" id="mka:MK1653"/>
<dbReference type="HOGENOM" id="CLU_992515_0_0_2"/>
<protein>
    <submittedName>
        <fullName evidence="1">Uncharacterized protein</fullName>
    </submittedName>
</protein>
<sequence>MKEFAVALHDKAPIYGLRIDNVYVSYSSANGVEYLYELSDNELKLLQQYRRIGEVPRGFRVCSELGLDTLIWIAGRDGSSYYELKRILLTENSTVRHVVYVNVSPNYLVTDDPSLPGYFSVNCYWNGPDKIWYPYYYLKLLGVEIVNVKDVYPTYSSTIQLVSLVDILADAALKALTKAVKHELVSQQPPEVKAEISHLLSALEGPEPPSPSALEEVMRKGGASEEFIESVLEGLRKYWSGSTGIGTSQRSPVNIIYTVLVLTLWVRRRPGGVARSRARG</sequence>
<keyword evidence="2" id="KW-1185">Reference proteome</keyword>
<name>Q8TUV0_METKA</name>
<dbReference type="Proteomes" id="UP000001826">
    <property type="component" value="Chromosome"/>
</dbReference>
<dbReference type="PATRIC" id="fig|190192.8.peg.1817"/>